<dbReference type="InterPro" id="IPR036866">
    <property type="entry name" value="RibonucZ/Hydroxyglut_hydro"/>
</dbReference>
<dbReference type="GO" id="GO:0005634">
    <property type="term" value="C:nucleus"/>
    <property type="evidence" value="ECO:0007669"/>
    <property type="project" value="TreeGrafter"/>
</dbReference>
<evidence type="ECO:0000313" key="1">
    <source>
        <dbReference type="Ensembl" id="ENSSGRP00000010394.1"/>
    </source>
</evidence>
<dbReference type="Proteomes" id="UP000472262">
    <property type="component" value="Unassembled WGS sequence"/>
</dbReference>
<organism evidence="1 2">
    <name type="scientific">Sinocyclocheilus grahami</name>
    <name type="common">Dianchi golden-line fish</name>
    <name type="synonym">Barbus grahami</name>
    <dbReference type="NCBI Taxonomy" id="75366"/>
    <lineage>
        <taxon>Eukaryota</taxon>
        <taxon>Metazoa</taxon>
        <taxon>Chordata</taxon>
        <taxon>Craniata</taxon>
        <taxon>Vertebrata</taxon>
        <taxon>Euteleostomi</taxon>
        <taxon>Actinopterygii</taxon>
        <taxon>Neopterygii</taxon>
        <taxon>Teleostei</taxon>
        <taxon>Ostariophysi</taxon>
        <taxon>Cypriniformes</taxon>
        <taxon>Cyprinidae</taxon>
        <taxon>Cyprininae</taxon>
        <taxon>Sinocyclocheilus</taxon>
    </lineage>
</organism>
<dbReference type="OMA" id="EEWNDVF"/>
<sequence length="191" mass="21170">MHAKHGHHVPAYPSPSRGASALVLRTGGESWLFDCEGEGTQTQFMRSSLKASKITKVFISHLHGDHLFGLPGLLCTISLNSNPQPDQPPPCVDIYGPRSSQLLFPYAVHELEPSDEQCPAEGHLSPALTASSDTLHPQERLWFVLYHRVPSFGFSVEERERPGWLNTDLHKALMPPGCHHPCSFCVFCQLP</sequence>
<dbReference type="Gene3D" id="3.60.15.10">
    <property type="entry name" value="Ribonuclease Z/Hydroxyacylglutathione hydrolase-like"/>
    <property type="match status" value="1"/>
</dbReference>
<name>A0A672KJ43_SINGR</name>
<dbReference type="InParanoid" id="A0A672KJ43"/>
<dbReference type="SUPFAM" id="SSF56281">
    <property type="entry name" value="Metallo-hydrolase/oxidoreductase"/>
    <property type="match status" value="1"/>
</dbReference>
<evidence type="ECO:0000313" key="2">
    <source>
        <dbReference type="Proteomes" id="UP000472262"/>
    </source>
</evidence>
<dbReference type="Ensembl" id="ENSSGRT00000011290.1">
    <property type="protein sequence ID" value="ENSSGRP00000010394.1"/>
    <property type="gene ID" value="ENSSGRG00000006891.1"/>
</dbReference>
<keyword evidence="2" id="KW-1185">Reference proteome</keyword>
<reference evidence="1" key="1">
    <citation type="submission" date="2025-08" db="UniProtKB">
        <authorList>
            <consortium name="Ensembl"/>
        </authorList>
    </citation>
    <scope>IDENTIFICATION</scope>
</reference>
<reference evidence="1" key="2">
    <citation type="submission" date="2025-09" db="UniProtKB">
        <authorList>
            <consortium name="Ensembl"/>
        </authorList>
    </citation>
    <scope>IDENTIFICATION</scope>
</reference>
<dbReference type="Pfam" id="PF23023">
    <property type="entry name" value="Anti-Pycsar_Apyc1"/>
    <property type="match status" value="1"/>
</dbReference>
<protein>
    <submittedName>
        <fullName evidence="1">ElaC ribonuclease Z 1</fullName>
    </submittedName>
</protein>
<dbReference type="PANTHER" id="PTHR46018:SF2">
    <property type="entry name" value="ZINC PHOSPHODIESTERASE ELAC PROTEIN 1"/>
    <property type="match status" value="1"/>
</dbReference>
<dbReference type="PANTHER" id="PTHR46018">
    <property type="entry name" value="ZINC PHOSPHODIESTERASE ELAC PROTEIN 1"/>
    <property type="match status" value="1"/>
</dbReference>
<dbReference type="GO" id="GO:0042781">
    <property type="term" value="F:3'-tRNA processing endoribonuclease activity"/>
    <property type="evidence" value="ECO:0007669"/>
    <property type="project" value="TreeGrafter"/>
</dbReference>
<proteinExistence type="predicted"/>
<dbReference type="AlphaFoldDB" id="A0A672KJ43"/>
<accession>A0A672KJ43</accession>